<dbReference type="EMBL" id="NHYD01000415">
    <property type="protein sequence ID" value="PPQ94232.1"/>
    <property type="molecule type" value="Genomic_DNA"/>
</dbReference>
<dbReference type="GO" id="GO:0008395">
    <property type="term" value="F:steroid hydroxylase activity"/>
    <property type="evidence" value="ECO:0007669"/>
    <property type="project" value="TreeGrafter"/>
</dbReference>
<comment type="similarity">
    <text evidence="2 7">Belongs to the cytochrome P450 family.</text>
</comment>
<dbReference type="OrthoDB" id="3366823at2759"/>
<evidence type="ECO:0000313" key="8">
    <source>
        <dbReference type="EMBL" id="PPQ94232.1"/>
    </source>
</evidence>
<dbReference type="STRING" id="93625.A0A409XTS1"/>
<keyword evidence="3 6" id="KW-0349">Heme</keyword>
<proteinExistence type="inferred from homology"/>
<evidence type="ECO:0000256" key="2">
    <source>
        <dbReference type="ARBA" id="ARBA00010617"/>
    </source>
</evidence>
<reference evidence="8 9" key="1">
    <citation type="journal article" date="2018" name="Evol. Lett.">
        <title>Horizontal gene cluster transfer increased hallucinogenic mushroom diversity.</title>
        <authorList>
            <person name="Reynolds H.T."/>
            <person name="Vijayakumar V."/>
            <person name="Gluck-Thaler E."/>
            <person name="Korotkin H.B."/>
            <person name="Matheny P.B."/>
            <person name="Slot J.C."/>
        </authorList>
    </citation>
    <scope>NUCLEOTIDE SEQUENCE [LARGE SCALE GENOMIC DNA]</scope>
    <source>
        <strain evidence="8 9">2631</strain>
    </source>
</reference>
<evidence type="ECO:0000256" key="5">
    <source>
        <dbReference type="ARBA" id="ARBA00023004"/>
    </source>
</evidence>
<gene>
    <name evidence="8" type="ORF">CVT25_006658</name>
</gene>
<evidence type="ECO:0000256" key="1">
    <source>
        <dbReference type="ARBA" id="ARBA00001971"/>
    </source>
</evidence>
<evidence type="ECO:0000256" key="6">
    <source>
        <dbReference type="PIRSR" id="PIRSR602403-1"/>
    </source>
</evidence>
<evidence type="ECO:0000256" key="7">
    <source>
        <dbReference type="RuleBase" id="RU000461"/>
    </source>
</evidence>
<organism evidence="8 9">
    <name type="scientific">Psilocybe cyanescens</name>
    <dbReference type="NCBI Taxonomy" id="93625"/>
    <lineage>
        <taxon>Eukaryota</taxon>
        <taxon>Fungi</taxon>
        <taxon>Dikarya</taxon>
        <taxon>Basidiomycota</taxon>
        <taxon>Agaricomycotina</taxon>
        <taxon>Agaricomycetes</taxon>
        <taxon>Agaricomycetidae</taxon>
        <taxon>Agaricales</taxon>
        <taxon>Agaricineae</taxon>
        <taxon>Strophariaceae</taxon>
        <taxon>Psilocybe</taxon>
    </lineage>
</organism>
<dbReference type="InterPro" id="IPR050529">
    <property type="entry name" value="CYP450_sterol_14alpha_dmase"/>
</dbReference>
<keyword evidence="4 6" id="KW-0479">Metal-binding</keyword>
<accession>A0A409XTS1</accession>
<dbReference type="GO" id="GO:0005506">
    <property type="term" value="F:iron ion binding"/>
    <property type="evidence" value="ECO:0007669"/>
    <property type="project" value="InterPro"/>
</dbReference>
<dbReference type="PANTHER" id="PTHR24304:SF2">
    <property type="entry name" value="24-HYDROXYCHOLESTEROL 7-ALPHA-HYDROXYLASE"/>
    <property type="match status" value="1"/>
</dbReference>
<dbReference type="SUPFAM" id="SSF48264">
    <property type="entry name" value="Cytochrome P450"/>
    <property type="match status" value="1"/>
</dbReference>
<dbReference type="Pfam" id="PF00067">
    <property type="entry name" value="p450"/>
    <property type="match status" value="1"/>
</dbReference>
<dbReference type="InterPro" id="IPR036396">
    <property type="entry name" value="Cyt_P450_sf"/>
</dbReference>
<keyword evidence="5 6" id="KW-0408">Iron</keyword>
<dbReference type="Gene3D" id="1.10.630.10">
    <property type="entry name" value="Cytochrome P450"/>
    <property type="match status" value="1"/>
</dbReference>
<protein>
    <recommendedName>
        <fullName evidence="10">Cytochrome P450</fullName>
    </recommendedName>
</protein>
<dbReference type="PRINTS" id="PR00465">
    <property type="entry name" value="EP450IV"/>
</dbReference>
<dbReference type="Proteomes" id="UP000283269">
    <property type="component" value="Unassembled WGS sequence"/>
</dbReference>
<dbReference type="InParanoid" id="A0A409XTS1"/>
<dbReference type="AlphaFoldDB" id="A0A409XTS1"/>
<dbReference type="PROSITE" id="PS00086">
    <property type="entry name" value="CYTOCHROME_P450"/>
    <property type="match status" value="1"/>
</dbReference>
<keyword evidence="9" id="KW-1185">Reference proteome</keyword>
<keyword evidence="7" id="KW-0503">Monooxygenase</keyword>
<dbReference type="InterPro" id="IPR001128">
    <property type="entry name" value="Cyt_P450"/>
</dbReference>
<feature type="binding site" description="axial binding residue" evidence="6">
    <location>
        <position position="344"/>
    </location>
    <ligand>
        <name>heme</name>
        <dbReference type="ChEBI" id="CHEBI:30413"/>
    </ligand>
    <ligandPart>
        <name>Fe</name>
        <dbReference type="ChEBI" id="CHEBI:18248"/>
    </ligandPart>
</feature>
<evidence type="ECO:0000256" key="3">
    <source>
        <dbReference type="ARBA" id="ARBA00022617"/>
    </source>
</evidence>
<comment type="caution">
    <text evidence="8">The sequence shown here is derived from an EMBL/GenBank/DDBJ whole genome shotgun (WGS) entry which is preliminary data.</text>
</comment>
<evidence type="ECO:0008006" key="10">
    <source>
        <dbReference type="Google" id="ProtNLM"/>
    </source>
</evidence>
<sequence>MISSPGALKDLFKHERRGAFAVIENQQMHTMAGHHAEPDRCKRIYELLHQRAFRTLYRAFSPREILLRGPHINAIILRQIYIAVDNVDVGGNLSMTFFTRHVVFQTITTFFFGPHFPDIFDDGNLLDTHMATIMYGLEVIVPSAIRARERLYNTFAAHLALKWEEKGDGYLYGSADFISEIVRNMKSDDFSREEIPRYMIPILWGATSNLMSICTWVMGHLLGDSRVYKSVEHEIRLATDQLTSDDILSRDFKNMVPNLNSVIEEVLRTKTQVPLMRVAQRDVILMDENREIYIRKGDFVAPDAPSLSLSSEQFDHPHSFKADRFISSTAGGALYVFGAGQHACAGKHLAMHIIRMVVILSIHSFDIDLSAASDKVLKANPISFSPWLKTANDLVINLSPRSTTCAGKNLYEDDITSLSVKPQIYRIPTKPILL</sequence>
<name>A0A409XTS1_PSICY</name>
<dbReference type="PANTHER" id="PTHR24304">
    <property type="entry name" value="CYTOCHROME P450 FAMILY 7"/>
    <property type="match status" value="1"/>
</dbReference>
<dbReference type="InterPro" id="IPR002403">
    <property type="entry name" value="Cyt_P450_E_grp-IV"/>
</dbReference>
<dbReference type="GO" id="GO:0016705">
    <property type="term" value="F:oxidoreductase activity, acting on paired donors, with incorporation or reduction of molecular oxygen"/>
    <property type="evidence" value="ECO:0007669"/>
    <property type="project" value="InterPro"/>
</dbReference>
<dbReference type="InterPro" id="IPR017972">
    <property type="entry name" value="Cyt_P450_CS"/>
</dbReference>
<evidence type="ECO:0000256" key="4">
    <source>
        <dbReference type="ARBA" id="ARBA00022723"/>
    </source>
</evidence>
<dbReference type="GO" id="GO:0020037">
    <property type="term" value="F:heme binding"/>
    <property type="evidence" value="ECO:0007669"/>
    <property type="project" value="InterPro"/>
</dbReference>
<comment type="cofactor">
    <cofactor evidence="1 6">
        <name>heme</name>
        <dbReference type="ChEBI" id="CHEBI:30413"/>
    </cofactor>
</comment>
<evidence type="ECO:0000313" key="9">
    <source>
        <dbReference type="Proteomes" id="UP000283269"/>
    </source>
</evidence>
<keyword evidence="7" id="KW-0560">Oxidoreductase</keyword>